<feature type="compositionally biased region" description="Basic residues" evidence="2">
    <location>
        <begin position="906"/>
        <end position="915"/>
    </location>
</feature>
<dbReference type="EMBL" id="MU853409">
    <property type="protein sequence ID" value="KAK4134412.1"/>
    <property type="molecule type" value="Genomic_DNA"/>
</dbReference>
<feature type="compositionally biased region" description="Basic and acidic residues" evidence="2">
    <location>
        <begin position="273"/>
        <end position="283"/>
    </location>
</feature>
<feature type="region of interest" description="Disordered" evidence="2">
    <location>
        <begin position="183"/>
        <end position="303"/>
    </location>
</feature>
<dbReference type="AlphaFoldDB" id="A0AAN6UJZ4"/>
<feature type="region of interest" description="Disordered" evidence="2">
    <location>
        <begin position="135"/>
        <end position="167"/>
    </location>
</feature>
<protein>
    <submittedName>
        <fullName evidence="3">Uncharacterized protein</fullName>
    </submittedName>
</protein>
<accession>A0AAN6UJZ4</accession>
<gene>
    <name evidence="3" type="ORF">BT67DRAFT_318204</name>
</gene>
<dbReference type="Proteomes" id="UP001304895">
    <property type="component" value="Unassembled WGS sequence"/>
</dbReference>
<comment type="caution">
    <text evidence="3">The sequence shown here is derived from an EMBL/GenBank/DDBJ whole genome shotgun (WGS) entry which is preliminary data.</text>
</comment>
<evidence type="ECO:0000256" key="2">
    <source>
        <dbReference type="SAM" id="MobiDB-lite"/>
    </source>
</evidence>
<feature type="compositionally biased region" description="Polar residues" evidence="2">
    <location>
        <begin position="870"/>
        <end position="881"/>
    </location>
</feature>
<feature type="coiled-coil region" evidence="1">
    <location>
        <begin position="739"/>
        <end position="768"/>
    </location>
</feature>
<proteinExistence type="predicted"/>
<sequence length="915" mass="102095">MLAARMTIPTASHESPDLPRQAALIPIPSPPAMTAMETSTRELAPACPMDFPGQKNTDHRDCCSSRFASATTAATSSSSTANELCAAQSIGPDPASFDSVDSDSAQSLVRNPDNQEAKLCSPIFASTAVVATSSSSIPNRLPDGQAVGAGPGLLTSPDSGSAQNLVGEPDKLDTAELLPTVQAVGADPASRTSPEIDSAQRPTVEPAENNENNNTKPKPSGRSCALPSRPHKPKKPTKPLAVQIGPSRRRVRYPHRTPNPPLDRSNLPTTTSRTKDGNVRRQQSESFSRPPATPRLHPDNFSNEGEFVGIDTLDPLVDTIPFNKTKDFVKTIRSSDLQNDEEEARKQAQEEVSEPCELLQNKAEERLAALIHEYFLVFPGPDMLEHNRAFDRWFESYRSTFSGFDDQFIETRLGSHAEETIAFARTMENNKQQIVDLEQRVWLWRKETIGLQNEVKEREEELRMRNEDHEAGEIFKREIMIPSCILRKELSDLTRAKHKSIQAFEDAIHRFKDAVVCGAGLALNALRWDFDLVNAIDQRRFREQKNQQAEKEARDLAIDLATMGLRYPLREQDESTAAAIRDTAEPWIKKLRNPAYNPGFEVKLEANLDNLITTIPEWFRIIEAKGTVKLRGAAPMDRFQEFVQLIGRLPSGATKERNMTPQERIRKPFTKHYHEPSRGWPTAKQRVHGGWWTCRSTPDAYAAELGCELCHPRGIKAPDSDKEMGPESEHFEGIQTKTLNSILAEVEKAQVEANKNEQLRVRQRMRKERAQVDHWHWQREWNRQGAGFEAHELLYGRDVNEINYCGQVAASLPTSMPSDEGTGKQKASSILRALPSTPTMLPSPIKFTDFKTKKTPVDLRPPPFPAETWMNETAGPSQPSKPSRPVNIQGETKAKTSALAAPGSKGKAKHVSWKV</sequence>
<evidence type="ECO:0000313" key="4">
    <source>
        <dbReference type="Proteomes" id="UP001304895"/>
    </source>
</evidence>
<reference evidence="3" key="1">
    <citation type="journal article" date="2023" name="Mol. Phylogenet. Evol.">
        <title>Genome-scale phylogeny and comparative genomics of the fungal order Sordariales.</title>
        <authorList>
            <person name="Hensen N."/>
            <person name="Bonometti L."/>
            <person name="Westerberg I."/>
            <person name="Brannstrom I.O."/>
            <person name="Guillou S."/>
            <person name="Cros-Aarteil S."/>
            <person name="Calhoun S."/>
            <person name="Haridas S."/>
            <person name="Kuo A."/>
            <person name="Mondo S."/>
            <person name="Pangilinan J."/>
            <person name="Riley R."/>
            <person name="LaButti K."/>
            <person name="Andreopoulos B."/>
            <person name="Lipzen A."/>
            <person name="Chen C."/>
            <person name="Yan M."/>
            <person name="Daum C."/>
            <person name="Ng V."/>
            <person name="Clum A."/>
            <person name="Steindorff A."/>
            <person name="Ohm R.A."/>
            <person name="Martin F."/>
            <person name="Silar P."/>
            <person name="Natvig D.O."/>
            <person name="Lalanne C."/>
            <person name="Gautier V."/>
            <person name="Ament-Velasquez S.L."/>
            <person name="Kruys A."/>
            <person name="Hutchinson M.I."/>
            <person name="Powell A.J."/>
            <person name="Barry K."/>
            <person name="Miller A.N."/>
            <person name="Grigoriev I.V."/>
            <person name="Debuchy R."/>
            <person name="Gladieux P."/>
            <person name="Hiltunen Thoren M."/>
            <person name="Johannesson H."/>
        </authorList>
    </citation>
    <scope>NUCLEOTIDE SEQUENCE</scope>
    <source>
        <strain evidence="3">CBS 123565</strain>
    </source>
</reference>
<evidence type="ECO:0000256" key="1">
    <source>
        <dbReference type="SAM" id="Coils"/>
    </source>
</evidence>
<feature type="region of interest" description="Disordered" evidence="2">
    <location>
        <begin position="853"/>
        <end position="915"/>
    </location>
</feature>
<name>A0AAN6UJZ4_9PEZI</name>
<keyword evidence="4" id="KW-1185">Reference proteome</keyword>
<evidence type="ECO:0000313" key="3">
    <source>
        <dbReference type="EMBL" id="KAK4134412.1"/>
    </source>
</evidence>
<feature type="region of interest" description="Disordered" evidence="2">
    <location>
        <begin position="1"/>
        <end position="22"/>
    </location>
</feature>
<organism evidence="3 4">
    <name type="scientific">Trichocladium antarcticum</name>
    <dbReference type="NCBI Taxonomy" id="1450529"/>
    <lineage>
        <taxon>Eukaryota</taxon>
        <taxon>Fungi</taxon>
        <taxon>Dikarya</taxon>
        <taxon>Ascomycota</taxon>
        <taxon>Pezizomycotina</taxon>
        <taxon>Sordariomycetes</taxon>
        <taxon>Sordariomycetidae</taxon>
        <taxon>Sordariales</taxon>
        <taxon>Chaetomiaceae</taxon>
        <taxon>Trichocladium</taxon>
    </lineage>
</organism>
<keyword evidence="1" id="KW-0175">Coiled coil</keyword>
<reference evidence="3" key="2">
    <citation type="submission" date="2023-05" db="EMBL/GenBank/DDBJ databases">
        <authorList>
            <consortium name="Lawrence Berkeley National Laboratory"/>
            <person name="Steindorff A."/>
            <person name="Hensen N."/>
            <person name="Bonometti L."/>
            <person name="Westerberg I."/>
            <person name="Brannstrom I.O."/>
            <person name="Guillou S."/>
            <person name="Cros-Aarteil S."/>
            <person name="Calhoun S."/>
            <person name="Haridas S."/>
            <person name="Kuo A."/>
            <person name="Mondo S."/>
            <person name="Pangilinan J."/>
            <person name="Riley R."/>
            <person name="Labutti K."/>
            <person name="Andreopoulos B."/>
            <person name="Lipzen A."/>
            <person name="Chen C."/>
            <person name="Yanf M."/>
            <person name="Daum C."/>
            <person name="Ng V."/>
            <person name="Clum A."/>
            <person name="Ohm R."/>
            <person name="Martin F."/>
            <person name="Silar P."/>
            <person name="Natvig D."/>
            <person name="Lalanne C."/>
            <person name="Gautier V."/>
            <person name="Ament-Velasquez S.L."/>
            <person name="Kruys A."/>
            <person name="Hutchinson M.I."/>
            <person name="Powell A.J."/>
            <person name="Barry K."/>
            <person name="Miller A.N."/>
            <person name="Grigoriev I.V."/>
            <person name="Debuchy R."/>
            <person name="Gladieux P."/>
            <person name="Thoren M.H."/>
            <person name="Johannesson H."/>
        </authorList>
    </citation>
    <scope>NUCLEOTIDE SEQUENCE</scope>
    <source>
        <strain evidence="3">CBS 123565</strain>
    </source>
</reference>